<dbReference type="InterPro" id="IPR002678">
    <property type="entry name" value="DUF34/NIF3"/>
</dbReference>
<sequence length="57" mass="6462">MSHHDVLDFIHQGTYVVLCDHSNTERGFLYDFQSILQGTLNVTTLVSTADRDPLVIK</sequence>
<dbReference type="InParanoid" id="A0A1V9XSP9"/>
<dbReference type="InterPro" id="IPR036069">
    <property type="entry name" value="DUF34/NIF3_sf"/>
</dbReference>
<evidence type="ECO:0000256" key="3">
    <source>
        <dbReference type="PIRSR" id="PIRSR602678-1"/>
    </source>
</evidence>
<dbReference type="Pfam" id="PF01784">
    <property type="entry name" value="DUF34_NIF3"/>
    <property type="match status" value="1"/>
</dbReference>
<gene>
    <name evidence="4" type="ORF">BIW11_07747</name>
</gene>
<comment type="similarity">
    <text evidence="1">Belongs to the GTP cyclohydrolase I type 2/NIF3 family.</text>
</comment>
<dbReference type="PANTHER" id="PTHR13799">
    <property type="entry name" value="NGG1 INTERACTING FACTOR 3"/>
    <property type="match status" value="1"/>
</dbReference>
<dbReference type="STRING" id="418985.A0A1V9XSP9"/>
<dbReference type="GO" id="GO:0005739">
    <property type="term" value="C:mitochondrion"/>
    <property type="evidence" value="ECO:0007669"/>
    <property type="project" value="TreeGrafter"/>
</dbReference>
<protein>
    <recommendedName>
        <fullName evidence="2">NIF3-like protein 1</fullName>
    </recommendedName>
</protein>
<comment type="caution">
    <text evidence="4">The sequence shown here is derived from an EMBL/GenBank/DDBJ whole genome shotgun (WGS) entry which is preliminary data.</text>
</comment>
<feature type="binding site" evidence="3">
    <location>
        <position position="21"/>
    </location>
    <ligand>
        <name>a divalent metal cation</name>
        <dbReference type="ChEBI" id="CHEBI:60240"/>
        <label>1</label>
    </ligand>
</feature>
<accession>A0A1V9XSP9</accession>
<evidence type="ECO:0000256" key="2">
    <source>
        <dbReference type="ARBA" id="ARBA00019069"/>
    </source>
</evidence>
<dbReference type="EMBL" id="MNPL01004757">
    <property type="protein sequence ID" value="OQR76499.1"/>
    <property type="molecule type" value="Genomic_DNA"/>
</dbReference>
<name>A0A1V9XSP9_9ACAR</name>
<evidence type="ECO:0000313" key="5">
    <source>
        <dbReference type="Proteomes" id="UP000192247"/>
    </source>
</evidence>
<organism evidence="4 5">
    <name type="scientific">Tropilaelaps mercedesae</name>
    <dbReference type="NCBI Taxonomy" id="418985"/>
    <lineage>
        <taxon>Eukaryota</taxon>
        <taxon>Metazoa</taxon>
        <taxon>Ecdysozoa</taxon>
        <taxon>Arthropoda</taxon>
        <taxon>Chelicerata</taxon>
        <taxon>Arachnida</taxon>
        <taxon>Acari</taxon>
        <taxon>Parasitiformes</taxon>
        <taxon>Mesostigmata</taxon>
        <taxon>Gamasina</taxon>
        <taxon>Dermanyssoidea</taxon>
        <taxon>Laelapidae</taxon>
        <taxon>Tropilaelaps</taxon>
    </lineage>
</organism>
<dbReference type="SUPFAM" id="SSF102705">
    <property type="entry name" value="NIF3 (NGG1p interacting factor 3)-like"/>
    <property type="match status" value="1"/>
</dbReference>
<dbReference type="OrthoDB" id="3345469at2759"/>
<keyword evidence="5" id="KW-1185">Reference proteome</keyword>
<evidence type="ECO:0000256" key="1">
    <source>
        <dbReference type="ARBA" id="ARBA00006964"/>
    </source>
</evidence>
<dbReference type="PANTHER" id="PTHR13799:SF13">
    <property type="entry name" value="NIF3-LIKE PROTEIN 1"/>
    <property type="match status" value="1"/>
</dbReference>
<keyword evidence="3" id="KW-0479">Metal-binding</keyword>
<reference evidence="4 5" key="1">
    <citation type="journal article" date="2017" name="Gigascience">
        <title>Draft genome of the honey bee ectoparasitic mite, Tropilaelaps mercedesae, is shaped by the parasitic life history.</title>
        <authorList>
            <person name="Dong X."/>
            <person name="Armstrong S.D."/>
            <person name="Xia D."/>
            <person name="Makepeace B.L."/>
            <person name="Darby A.C."/>
            <person name="Kadowaki T."/>
        </authorList>
    </citation>
    <scope>NUCLEOTIDE SEQUENCE [LARGE SCALE GENOMIC DNA]</scope>
    <source>
        <strain evidence="4">Wuxi-XJTLU</strain>
    </source>
</reference>
<evidence type="ECO:0000313" key="4">
    <source>
        <dbReference type="EMBL" id="OQR76499.1"/>
    </source>
</evidence>
<dbReference type="Proteomes" id="UP000192247">
    <property type="component" value="Unassembled WGS sequence"/>
</dbReference>
<proteinExistence type="inferred from homology"/>
<dbReference type="AlphaFoldDB" id="A0A1V9XSP9"/>
<dbReference type="GO" id="GO:0046872">
    <property type="term" value="F:metal ion binding"/>
    <property type="evidence" value="ECO:0007669"/>
    <property type="project" value="UniProtKB-KW"/>
</dbReference>
<feature type="binding site" evidence="3">
    <location>
        <position position="25"/>
    </location>
    <ligand>
        <name>a divalent metal cation</name>
        <dbReference type="ChEBI" id="CHEBI:60240"/>
        <label>1</label>
    </ligand>
</feature>